<organism evidence="2 3">
    <name type="scientific">Cercophora scortea</name>
    <dbReference type="NCBI Taxonomy" id="314031"/>
    <lineage>
        <taxon>Eukaryota</taxon>
        <taxon>Fungi</taxon>
        <taxon>Dikarya</taxon>
        <taxon>Ascomycota</taxon>
        <taxon>Pezizomycotina</taxon>
        <taxon>Sordariomycetes</taxon>
        <taxon>Sordariomycetidae</taxon>
        <taxon>Sordariales</taxon>
        <taxon>Lasiosphaeriaceae</taxon>
        <taxon>Cercophora</taxon>
    </lineage>
</organism>
<keyword evidence="3" id="KW-1185">Reference proteome</keyword>
<feature type="compositionally biased region" description="Pro residues" evidence="1">
    <location>
        <begin position="1"/>
        <end position="10"/>
    </location>
</feature>
<dbReference type="EMBL" id="JAUEPO010000003">
    <property type="protein sequence ID" value="KAK3328012.1"/>
    <property type="molecule type" value="Genomic_DNA"/>
</dbReference>
<reference evidence="2" key="2">
    <citation type="submission" date="2023-06" db="EMBL/GenBank/DDBJ databases">
        <authorList>
            <consortium name="Lawrence Berkeley National Laboratory"/>
            <person name="Haridas S."/>
            <person name="Hensen N."/>
            <person name="Bonometti L."/>
            <person name="Westerberg I."/>
            <person name="Brannstrom I.O."/>
            <person name="Guillou S."/>
            <person name="Cros-Aarteil S."/>
            <person name="Calhoun S."/>
            <person name="Kuo A."/>
            <person name="Mondo S."/>
            <person name="Pangilinan J."/>
            <person name="Riley R."/>
            <person name="Labutti K."/>
            <person name="Andreopoulos B."/>
            <person name="Lipzen A."/>
            <person name="Chen C."/>
            <person name="Yanf M."/>
            <person name="Daum C."/>
            <person name="Ng V."/>
            <person name="Clum A."/>
            <person name="Steindorff A."/>
            <person name="Ohm R."/>
            <person name="Martin F."/>
            <person name="Silar P."/>
            <person name="Natvig D."/>
            <person name="Lalanne C."/>
            <person name="Gautier V."/>
            <person name="Ament-Velasquez S.L."/>
            <person name="Kruys A."/>
            <person name="Hutchinson M.I."/>
            <person name="Powell A.J."/>
            <person name="Barry K."/>
            <person name="Miller A.N."/>
            <person name="Grigoriev I.V."/>
            <person name="Debuchy R."/>
            <person name="Gladieux P."/>
            <person name="Thoren M.H."/>
            <person name="Johannesson H."/>
        </authorList>
    </citation>
    <scope>NUCLEOTIDE SEQUENCE</scope>
    <source>
        <strain evidence="2">SMH4131-1</strain>
    </source>
</reference>
<feature type="compositionally biased region" description="Basic and acidic residues" evidence="1">
    <location>
        <begin position="205"/>
        <end position="237"/>
    </location>
</feature>
<sequence length="237" mass="26265">MAPQEQPPAQPAATPSTSPPSSQPQDPTAAEQKWQGTPPLLHNAAIAVSILGPIALLLPGRGRGKFSVQNTVLSCGSFWALNQLTYDFTGKSINQRSSERWASVFSFETLPVKARANQALMEAERERREAELPSEVKARLEEARRVRDEVKKGQEKGVIGRLWLGGEDEDWKAKRLEEEKKALESGKGYGEMIMEQIWDVWNQGSDKKKEKGGEGQAEGEKLRNDGKQREEGGDKKA</sequence>
<evidence type="ECO:0000313" key="3">
    <source>
        <dbReference type="Proteomes" id="UP001286456"/>
    </source>
</evidence>
<feature type="region of interest" description="Disordered" evidence="1">
    <location>
        <begin position="204"/>
        <end position="237"/>
    </location>
</feature>
<dbReference type="Proteomes" id="UP001286456">
    <property type="component" value="Unassembled WGS sequence"/>
</dbReference>
<reference evidence="2" key="1">
    <citation type="journal article" date="2023" name="Mol. Phylogenet. Evol.">
        <title>Genome-scale phylogeny and comparative genomics of the fungal order Sordariales.</title>
        <authorList>
            <person name="Hensen N."/>
            <person name="Bonometti L."/>
            <person name="Westerberg I."/>
            <person name="Brannstrom I.O."/>
            <person name="Guillou S."/>
            <person name="Cros-Aarteil S."/>
            <person name="Calhoun S."/>
            <person name="Haridas S."/>
            <person name="Kuo A."/>
            <person name="Mondo S."/>
            <person name="Pangilinan J."/>
            <person name="Riley R."/>
            <person name="LaButti K."/>
            <person name="Andreopoulos B."/>
            <person name="Lipzen A."/>
            <person name="Chen C."/>
            <person name="Yan M."/>
            <person name="Daum C."/>
            <person name="Ng V."/>
            <person name="Clum A."/>
            <person name="Steindorff A."/>
            <person name="Ohm R.A."/>
            <person name="Martin F."/>
            <person name="Silar P."/>
            <person name="Natvig D.O."/>
            <person name="Lalanne C."/>
            <person name="Gautier V."/>
            <person name="Ament-Velasquez S.L."/>
            <person name="Kruys A."/>
            <person name="Hutchinson M.I."/>
            <person name="Powell A.J."/>
            <person name="Barry K."/>
            <person name="Miller A.N."/>
            <person name="Grigoriev I.V."/>
            <person name="Debuchy R."/>
            <person name="Gladieux P."/>
            <person name="Hiltunen Thoren M."/>
            <person name="Johannesson H."/>
        </authorList>
    </citation>
    <scope>NUCLEOTIDE SEQUENCE</scope>
    <source>
        <strain evidence="2">SMH4131-1</strain>
    </source>
</reference>
<accession>A0AAE0IMZ2</accession>
<protein>
    <recommendedName>
        <fullName evidence="4">Rhomboid family membrane protein</fullName>
    </recommendedName>
</protein>
<name>A0AAE0IMZ2_9PEZI</name>
<proteinExistence type="predicted"/>
<feature type="region of interest" description="Disordered" evidence="1">
    <location>
        <begin position="1"/>
        <end position="33"/>
    </location>
</feature>
<gene>
    <name evidence="2" type="ORF">B0T19DRAFT_423445</name>
</gene>
<dbReference type="AlphaFoldDB" id="A0AAE0IMZ2"/>
<comment type="caution">
    <text evidence="2">The sequence shown here is derived from an EMBL/GenBank/DDBJ whole genome shotgun (WGS) entry which is preliminary data.</text>
</comment>
<evidence type="ECO:0000313" key="2">
    <source>
        <dbReference type="EMBL" id="KAK3328012.1"/>
    </source>
</evidence>
<evidence type="ECO:0008006" key="4">
    <source>
        <dbReference type="Google" id="ProtNLM"/>
    </source>
</evidence>
<evidence type="ECO:0000256" key="1">
    <source>
        <dbReference type="SAM" id="MobiDB-lite"/>
    </source>
</evidence>